<keyword evidence="2" id="KW-1133">Transmembrane helix</keyword>
<gene>
    <name evidence="4" type="ORF">ACFOOG_15725</name>
</gene>
<keyword evidence="1 2" id="KW-0472">Membrane</keyword>
<dbReference type="PANTHER" id="PTHR30329:SF21">
    <property type="entry name" value="LIPOPROTEIN YIAD-RELATED"/>
    <property type="match status" value="1"/>
</dbReference>
<evidence type="ECO:0000256" key="2">
    <source>
        <dbReference type="SAM" id="Phobius"/>
    </source>
</evidence>
<dbReference type="InterPro" id="IPR050330">
    <property type="entry name" value="Bact_OuterMem_StrucFunc"/>
</dbReference>
<dbReference type="EMBL" id="JBHRYR010000011">
    <property type="protein sequence ID" value="MFC3854283.1"/>
    <property type="molecule type" value="Genomic_DNA"/>
</dbReference>
<evidence type="ECO:0000313" key="4">
    <source>
        <dbReference type="EMBL" id="MFC3854283.1"/>
    </source>
</evidence>
<dbReference type="RefSeq" id="WP_380698417.1">
    <property type="nucleotide sequence ID" value="NZ_JBHRYR010000011.1"/>
</dbReference>
<dbReference type="Proteomes" id="UP001595617">
    <property type="component" value="Unassembled WGS sequence"/>
</dbReference>
<protein>
    <submittedName>
        <fullName evidence="4">OmpA family protein</fullName>
    </submittedName>
</protein>
<evidence type="ECO:0000256" key="1">
    <source>
        <dbReference type="PROSITE-ProRule" id="PRU00473"/>
    </source>
</evidence>
<proteinExistence type="predicted"/>
<evidence type="ECO:0000259" key="3">
    <source>
        <dbReference type="PROSITE" id="PS51123"/>
    </source>
</evidence>
<dbReference type="SUPFAM" id="SSF103088">
    <property type="entry name" value="OmpA-like"/>
    <property type="match status" value="1"/>
</dbReference>
<dbReference type="Gene3D" id="3.30.1330.60">
    <property type="entry name" value="OmpA-like domain"/>
    <property type="match status" value="1"/>
</dbReference>
<dbReference type="InterPro" id="IPR006665">
    <property type="entry name" value="OmpA-like"/>
</dbReference>
<evidence type="ECO:0000313" key="5">
    <source>
        <dbReference type="Proteomes" id="UP001595617"/>
    </source>
</evidence>
<name>A0ABV8A0G6_9GAMM</name>
<dbReference type="PROSITE" id="PS51123">
    <property type="entry name" value="OMPA_2"/>
    <property type="match status" value="1"/>
</dbReference>
<sequence length="230" mass="26739">MTEFQADNEEHWLSVSDLMAGLMMVFLLVAVIFMVNAEQERRTVTDVALLYERLRLELYQDLLDEFSDDLPRWGAELDEDLTFRFSRNDLLFDRGENSLQPQFEAILADFFPRYVNIIYAERYRDDIRELRIEGHTDSSWTGLDPDVAYIRNMELSQARTRAAAAFILALPELADLQSWLKENLTANGLSSSKLILGPDGLEDPDRSRRVEFRVVTDADQRIQEIIQRAR</sequence>
<feature type="domain" description="OmpA-like" evidence="3">
    <location>
        <begin position="79"/>
        <end position="218"/>
    </location>
</feature>
<keyword evidence="5" id="KW-1185">Reference proteome</keyword>
<comment type="caution">
    <text evidence="4">The sequence shown here is derived from an EMBL/GenBank/DDBJ whole genome shotgun (WGS) entry which is preliminary data.</text>
</comment>
<dbReference type="InterPro" id="IPR036737">
    <property type="entry name" value="OmpA-like_sf"/>
</dbReference>
<accession>A0ABV8A0G6</accession>
<reference evidence="5" key="1">
    <citation type="journal article" date="2019" name="Int. J. Syst. Evol. Microbiol.">
        <title>The Global Catalogue of Microorganisms (GCM) 10K type strain sequencing project: providing services to taxonomists for standard genome sequencing and annotation.</title>
        <authorList>
            <consortium name="The Broad Institute Genomics Platform"/>
            <consortium name="The Broad Institute Genome Sequencing Center for Infectious Disease"/>
            <person name="Wu L."/>
            <person name="Ma J."/>
        </authorList>
    </citation>
    <scope>NUCLEOTIDE SEQUENCE [LARGE SCALE GENOMIC DNA]</scope>
    <source>
        <strain evidence="5">IBRC 10765</strain>
    </source>
</reference>
<feature type="transmembrane region" description="Helical" evidence="2">
    <location>
        <begin position="12"/>
        <end position="35"/>
    </location>
</feature>
<organism evidence="4 5">
    <name type="scientific">Saccharospirillum mangrovi</name>
    <dbReference type="NCBI Taxonomy" id="2161747"/>
    <lineage>
        <taxon>Bacteria</taxon>
        <taxon>Pseudomonadati</taxon>
        <taxon>Pseudomonadota</taxon>
        <taxon>Gammaproteobacteria</taxon>
        <taxon>Oceanospirillales</taxon>
        <taxon>Saccharospirillaceae</taxon>
        <taxon>Saccharospirillum</taxon>
    </lineage>
</organism>
<dbReference type="PANTHER" id="PTHR30329">
    <property type="entry name" value="STATOR ELEMENT OF FLAGELLAR MOTOR COMPLEX"/>
    <property type="match status" value="1"/>
</dbReference>
<keyword evidence="2" id="KW-0812">Transmembrane</keyword>